<dbReference type="EMBL" id="CAJVCH010127975">
    <property type="protein sequence ID" value="CAG7725878.1"/>
    <property type="molecule type" value="Genomic_DNA"/>
</dbReference>
<evidence type="ECO:0000313" key="1">
    <source>
        <dbReference type="EMBL" id="CAG7725878.1"/>
    </source>
</evidence>
<proteinExistence type="predicted"/>
<comment type="caution">
    <text evidence="1">The sequence shown here is derived from an EMBL/GenBank/DDBJ whole genome shotgun (WGS) entry which is preliminary data.</text>
</comment>
<sequence>ATNADFEVLSKLDDEYMSQDPFMASHQVSDIFDPKDWFLQLSDEDIPPERRLRHNPGRVF</sequence>
<name>A0A8J2JXN5_9HEXA</name>
<reference evidence="1" key="1">
    <citation type="submission" date="2021-06" db="EMBL/GenBank/DDBJ databases">
        <authorList>
            <person name="Hodson N. C."/>
            <person name="Mongue J. A."/>
            <person name="Jaron S. K."/>
        </authorList>
    </citation>
    <scope>NUCLEOTIDE SEQUENCE</scope>
</reference>
<protein>
    <submittedName>
        <fullName evidence="1">Uncharacterized protein</fullName>
    </submittedName>
</protein>
<feature type="non-terminal residue" evidence="1">
    <location>
        <position position="1"/>
    </location>
</feature>
<dbReference type="AlphaFoldDB" id="A0A8J2JXN5"/>
<organism evidence="1 2">
    <name type="scientific">Allacma fusca</name>
    <dbReference type="NCBI Taxonomy" id="39272"/>
    <lineage>
        <taxon>Eukaryota</taxon>
        <taxon>Metazoa</taxon>
        <taxon>Ecdysozoa</taxon>
        <taxon>Arthropoda</taxon>
        <taxon>Hexapoda</taxon>
        <taxon>Collembola</taxon>
        <taxon>Symphypleona</taxon>
        <taxon>Sminthuridae</taxon>
        <taxon>Allacma</taxon>
    </lineage>
</organism>
<evidence type="ECO:0000313" key="2">
    <source>
        <dbReference type="Proteomes" id="UP000708208"/>
    </source>
</evidence>
<dbReference type="Proteomes" id="UP000708208">
    <property type="component" value="Unassembled WGS sequence"/>
</dbReference>
<accession>A0A8J2JXN5</accession>
<gene>
    <name evidence="1" type="ORF">AFUS01_LOCUS14818</name>
</gene>
<keyword evidence="2" id="KW-1185">Reference proteome</keyword>